<sequence>MCTGFVAPRHHLLVLNPRGNLAGIAGGPIIATSQPSWSLSSHPHPSAGIFLLFFLSNERVIDI</sequence>
<gene>
    <name evidence="1" type="primary">OSJNBb0006J22.13</name>
</gene>
<reference evidence="2" key="1">
    <citation type="journal article" date="2005" name="Nature">
        <title>The map-based sequence of the rice genome.</title>
        <authorList>
            <consortium name="International rice genome sequencing project (IRGSP)"/>
            <person name="Matsumoto T."/>
            <person name="Wu J."/>
            <person name="Kanamori H."/>
            <person name="Katayose Y."/>
            <person name="Fujisawa M."/>
            <person name="Namiki N."/>
            <person name="Mizuno H."/>
            <person name="Yamamoto K."/>
            <person name="Antonio B.A."/>
            <person name="Baba T."/>
            <person name="Sakata K."/>
            <person name="Nagamura Y."/>
            <person name="Aoki H."/>
            <person name="Arikawa K."/>
            <person name="Arita K."/>
            <person name="Bito T."/>
            <person name="Chiden Y."/>
            <person name="Fujitsuka N."/>
            <person name="Fukunaka R."/>
            <person name="Hamada M."/>
            <person name="Harada C."/>
            <person name="Hayashi A."/>
            <person name="Hijishita S."/>
            <person name="Honda M."/>
            <person name="Hosokawa S."/>
            <person name="Ichikawa Y."/>
            <person name="Idonuma A."/>
            <person name="Iijima M."/>
            <person name="Ikeda M."/>
            <person name="Ikeno M."/>
            <person name="Ito K."/>
            <person name="Ito S."/>
            <person name="Ito T."/>
            <person name="Ito Y."/>
            <person name="Ito Y."/>
            <person name="Iwabuchi A."/>
            <person name="Kamiya K."/>
            <person name="Karasawa W."/>
            <person name="Kurita K."/>
            <person name="Katagiri S."/>
            <person name="Kikuta A."/>
            <person name="Kobayashi H."/>
            <person name="Kobayashi N."/>
            <person name="Machita K."/>
            <person name="Maehara T."/>
            <person name="Masukawa M."/>
            <person name="Mizubayashi T."/>
            <person name="Mukai Y."/>
            <person name="Nagasaki H."/>
            <person name="Nagata Y."/>
            <person name="Naito S."/>
            <person name="Nakashima M."/>
            <person name="Nakama Y."/>
            <person name="Nakamichi Y."/>
            <person name="Nakamura M."/>
            <person name="Meguro A."/>
            <person name="Negishi M."/>
            <person name="Ohta I."/>
            <person name="Ohta T."/>
            <person name="Okamoto M."/>
            <person name="Ono N."/>
            <person name="Saji S."/>
            <person name="Sakaguchi M."/>
            <person name="Sakai K."/>
            <person name="Shibata M."/>
            <person name="Shimokawa T."/>
            <person name="Song J."/>
            <person name="Takazaki Y."/>
            <person name="Terasawa K."/>
            <person name="Tsugane M."/>
            <person name="Tsuji K."/>
            <person name="Ueda S."/>
            <person name="Waki K."/>
            <person name="Yamagata H."/>
            <person name="Yamamoto M."/>
            <person name="Yamamoto S."/>
            <person name="Yamane H."/>
            <person name="Yoshiki S."/>
            <person name="Yoshihara R."/>
            <person name="Yukawa K."/>
            <person name="Zhong H."/>
            <person name="Yano M."/>
            <person name="Yuan Q."/>
            <person name="Ouyang S."/>
            <person name="Liu J."/>
            <person name="Jones K.M."/>
            <person name="Gansberger K."/>
            <person name="Moffat K."/>
            <person name="Hill J."/>
            <person name="Bera J."/>
            <person name="Fadrosh D."/>
            <person name="Jin S."/>
            <person name="Johri S."/>
            <person name="Kim M."/>
            <person name="Overton L."/>
            <person name="Reardon M."/>
            <person name="Tsitrin T."/>
            <person name="Vuong H."/>
            <person name="Weaver B."/>
            <person name="Ciecko A."/>
            <person name="Tallon L."/>
            <person name="Jackson J."/>
            <person name="Pai G."/>
            <person name="Aken S.V."/>
            <person name="Utterback T."/>
            <person name="Reidmuller S."/>
            <person name="Feldblyum T."/>
            <person name="Hsiao J."/>
            <person name="Zismann V."/>
            <person name="Iobst S."/>
            <person name="de Vazeille A.R."/>
            <person name="Buell C.R."/>
            <person name="Ying K."/>
            <person name="Li Y."/>
            <person name="Lu T."/>
            <person name="Huang Y."/>
            <person name="Zhao Q."/>
            <person name="Feng Q."/>
            <person name="Zhang L."/>
            <person name="Zhu J."/>
            <person name="Weng Q."/>
            <person name="Mu J."/>
            <person name="Lu Y."/>
            <person name="Fan D."/>
            <person name="Liu Y."/>
            <person name="Guan J."/>
            <person name="Zhang Y."/>
            <person name="Yu S."/>
            <person name="Liu X."/>
            <person name="Zhang Y."/>
            <person name="Hong G."/>
            <person name="Han B."/>
            <person name="Choisne N."/>
            <person name="Demange N."/>
            <person name="Orjeda G."/>
            <person name="Samain S."/>
            <person name="Cattolico L."/>
            <person name="Pelletier E."/>
            <person name="Couloux A."/>
            <person name="Segurens B."/>
            <person name="Wincker P."/>
            <person name="D'Hont A."/>
            <person name="Scarpelli C."/>
            <person name="Weissenbach J."/>
            <person name="Salanoubat M."/>
            <person name="Quetier F."/>
            <person name="Yu Y."/>
            <person name="Kim H.R."/>
            <person name="Rambo T."/>
            <person name="Currie J."/>
            <person name="Collura K."/>
            <person name="Luo M."/>
            <person name="Yang T."/>
            <person name="Ammiraju J.S.S."/>
            <person name="Engler F."/>
            <person name="Soderlund C."/>
            <person name="Wing R.A."/>
            <person name="Palmer L.E."/>
            <person name="de la Bastide M."/>
            <person name="Spiegel L."/>
            <person name="Nascimento L."/>
            <person name="Zutavern T."/>
            <person name="O'Shaughnessy A."/>
            <person name="Dike S."/>
            <person name="Dedhia N."/>
            <person name="Preston R."/>
            <person name="Balija V."/>
            <person name="McCombie W.R."/>
            <person name="Chow T."/>
            <person name="Chen H."/>
            <person name="Chung M."/>
            <person name="Chen C."/>
            <person name="Shaw J."/>
            <person name="Wu H."/>
            <person name="Hsiao K."/>
            <person name="Chao Y."/>
            <person name="Chu M."/>
            <person name="Cheng C."/>
            <person name="Hour A."/>
            <person name="Lee P."/>
            <person name="Lin S."/>
            <person name="Lin Y."/>
            <person name="Liou J."/>
            <person name="Liu S."/>
            <person name="Hsing Y."/>
            <person name="Raghuvanshi S."/>
            <person name="Mohanty A."/>
            <person name="Bharti A.K."/>
            <person name="Gaur A."/>
            <person name="Gupta V."/>
            <person name="Kumar D."/>
            <person name="Ravi V."/>
            <person name="Vij S."/>
            <person name="Kapur A."/>
            <person name="Khurana P."/>
            <person name="Khurana P."/>
            <person name="Khurana J.P."/>
            <person name="Tyagi A.K."/>
            <person name="Gaikwad K."/>
            <person name="Singh A."/>
            <person name="Dalal V."/>
            <person name="Srivastava S."/>
            <person name="Dixit A."/>
            <person name="Pal A.K."/>
            <person name="Ghazi I.A."/>
            <person name="Yadav M."/>
            <person name="Pandit A."/>
            <person name="Bhargava A."/>
            <person name="Sureshbabu K."/>
            <person name="Batra K."/>
            <person name="Sharma T.R."/>
            <person name="Mohapatra T."/>
            <person name="Singh N.K."/>
            <person name="Messing J."/>
            <person name="Nelson A.B."/>
            <person name="Fuks G."/>
            <person name="Kavchok S."/>
            <person name="Keizer G."/>
            <person name="Linton E."/>
            <person name="Llaca V."/>
            <person name="Song R."/>
            <person name="Tanyolac B."/>
            <person name="Young S."/>
            <person name="Ho-Il K."/>
            <person name="Hahn J.H."/>
            <person name="Sangsakoo G."/>
            <person name="Vanavichit A."/>
            <person name="de Mattos Luiz.A.T."/>
            <person name="Zimmer P.D."/>
            <person name="Malone G."/>
            <person name="Dellagostin O."/>
            <person name="de Oliveira A.C."/>
            <person name="Bevan M."/>
            <person name="Bancroft I."/>
            <person name="Minx P."/>
            <person name="Cordum H."/>
            <person name="Wilson R."/>
            <person name="Cheng Z."/>
            <person name="Jin W."/>
            <person name="Jiang J."/>
            <person name="Leong S.A."/>
            <person name="Iwama H."/>
            <person name="Gojobori T."/>
            <person name="Itoh T."/>
            <person name="Niimura Y."/>
            <person name="Fujii Y."/>
            <person name="Habara T."/>
            <person name="Sakai H."/>
            <person name="Sato Y."/>
            <person name="Wilson G."/>
            <person name="Kumar K."/>
            <person name="McCouch S."/>
            <person name="Juretic N."/>
            <person name="Hoen D."/>
            <person name="Wright S."/>
            <person name="Bruskiewich R."/>
            <person name="Bureau T."/>
            <person name="Miyao A."/>
            <person name="Hirochika H."/>
            <person name="Nishikawa T."/>
            <person name="Kadowaki K."/>
            <person name="Sugiura M."/>
            <person name="Burr B."/>
            <person name="Sasaki T."/>
        </authorList>
    </citation>
    <scope>NUCLEOTIDE SEQUENCE [LARGE SCALE GENOMIC DNA]</scope>
    <source>
        <strain evidence="2">cv. Nipponbare</strain>
    </source>
</reference>
<protein>
    <submittedName>
        <fullName evidence="1">Uncharacterized protein</fullName>
    </submittedName>
</protein>
<name>Q6K3P8_ORYSJ</name>
<dbReference type="Proteomes" id="UP000000763">
    <property type="component" value="Chromosome 2"/>
</dbReference>
<proteinExistence type="predicted"/>
<organism evidence="1 2">
    <name type="scientific">Oryza sativa subsp. japonica</name>
    <name type="common">Rice</name>
    <dbReference type="NCBI Taxonomy" id="39947"/>
    <lineage>
        <taxon>Eukaryota</taxon>
        <taxon>Viridiplantae</taxon>
        <taxon>Streptophyta</taxon>
        <taxon>Embryophyta</taxon>
        <taxon>Tracheophyta</taxon>
        <taxon>Spermatophyta</taxon>
        <taxon>Magnoliopsida</taxon>
        <taxon>Liliopsida</taxon>
        <taxon>Poales</taxon>
        <taxon>Poaceae</taxon>
        <taxon>BOP clade</taxon>
        <taxon>Oryzoideae</taxon>
        <taxon>Oryzeae</taxon>
        <taxon>Oryzinae</taxon>
        <taxon>Oryza</taxon>
        <taxon>Oryza sativa</taxon>
    </lineage>
</organism>
<evidence type="ECO:0000313" key="2">
    <source>
        <dbReference type="Proteomes" id="UP000000763"/>
    </source>
</evidence>
<reference evidence="2" key="2">
    <citation type="journal article" date="2008" name="Nucleic Acids Res.">
        <title>The rice annotation project database (RAP-DB): 2008 update.</title>
        <authorList>
            <consortium name="The rice annotation project (RAP)"/>
        </authorList>
    </citation>
    <scope>GENOME REANNOTATION</scope>
    <source>
        <strain evidence="2">cv. Nipponbare</strain>
    </source>
</reference>
<dbReference type="EMBL" id="AP005615">
    <property type="protein sequence ID" value="BAD22353.1"/>
    <property type="molecule type" value="Genomic_DNA"/>
</dbReference>
<evidence type="ECO:0000313" key="1">
    <source>
        <dbReference type="EMBL" id="BAD22353.1"/>
    </source>
</evidence>
<accession>Q6K3P8</accession>
<dbReference type="AlphaFoldDB" id="Q6K3P8"/>